<feature type="signal peptide" evidence="12">
    <location>
        <begin position="1"/>
        <end position="20"/>
    </location>
</feature>
<dbReference type="InterPro" id="IPR003374">
    <property type="entry name" value="ApbE-like_sf"/>
</dbReference>
<keyword evidence="12" id="KW-0732">Signal</keyword>
<dbReference type="PANTHER" id="PTHR30040">
    <property type="entry name" value="THIAMINE BIOSYNTHESIS LIPOPROTEIN APBE"/>
    <property type="match status" value="1"/>
</dbReference>
<comment type="function">
    <text evidence="12">Flavin transferase that catalyzes the transfer of the FMN moiety of FAD and its covalent binding to the hydroxyl group of a threonine residue in a target flavoprotein.</text>
</comment>
<keyword evidence="3 10" id="KW-0285">Flavoprotein</keyword>
<dbReference type="Proteomes" id="UP000006241">
    <property type="component" value="Unassembled WGS sequence"/>
</dbReference>
<protein>
    <recommendedName>
        <fullName evidence="2 10">FAD:protein FMN transferase</fullName>
        <ecNumber evidence="1 10">2.7.1.180</ecNumber>
    </recommendedName>
    <alternativeName>
        <fullName evidence="8 10">Flavin transferase</fullName>
    </alternativeName>
</protein>
<dbReference type="Pfam" id="PF02424">
    <property type="entry name" value="ApbE"/>
    <property type="match status" value="1"/>
</dbReference>
<keyword evidence="12" id="KW-1003">Cell membrane</keyword>
<reference evidence="13 14" key="1">
    <citation type="submission" date="2009-01" db="EMBL/GenBank/DDBJ databases">
        <authorList>
            <person name="Qin X."/>
            <person name="Bachman B."/>
            <person name="Battles P."/>
            <person name="Bell A."/>
            <person name="Bess C."/>
            <person name="Bickham C."/>
            <person name="Chaboub L."/>
            <person name="Chen D."/>
            <person name="Coyle M."/>
            <person name="Deiros D.R."/>
            <person name="Dinh H."/>
            <person name="Forbes L."/>
            <person name="Fowler G."/>
            <person name="Francisco L."/>
            <person name="Fu Q."/>
            <person name="Gubbala S."/>
            <person name="Hale W."/>
            <person name="Han Y."/>
            <person name="Hemphill L."/>
            <person name="Highlander S.K."/>
            <person name="Hirani K."/>
            <person name="Hogues M."/>
            <person name="Jackson L."/>
            <person name="Jakkamsetti A."/>
            <person name="Javaid M."/>
            <person name="Jiang H."/>
            <person name="Korchina V."/>
            <person name="Kovar C."/>
            <person name="Lara F."/>
            <person name="Lee S."/>
            <person name="Mata R."/>
            <person name="Mathew T."/>
            <person name="Moen C."/>
            <person name="Morales K."/>
            <person name="Munidasa M."/>
            <person name="Nazareth L."/>
            <person name="Ngo R."/>
            <person name="Nguyen L."/>
            <person name="Okwuonu G."/>
            <person name="Ongeri F."/>
            <person name="Patil S."/>
            <person name="Petrosino J."/>
            <person name="Pham C."/>
            <person name="Pham P."/>
            <person name="Pu L.-L."/>
            <person name="Puazo M."/>
            <person name="Raj R."/>
            <person name="Reid J."/>
            <person name="Rouhana J."/>
            <person name="Saada N."/>
            <person name="Shang Y."/>
            <person name="Simmons D."/>
            <person name="Thornton R."/>
            <person name="Warren J."/>
            <person name="Weissenberger G."/>
            <person name="Zhang J."/>
            <person name="Zhang L."/>
            <person name="Zhou C."/>
            <person name="Zhu D."/>
            <person name="Muzny D."/>
            <person name="Worley K."/>
            <person name="Gibbs R."/>
        </authorList>
    </citation>
    <scope>NUCLEOTIDE SEQUENCE [LARGE SCALE GENOMIC DNA]</scope>
    <source>
        <strain evidence="13 14">ATCC 33300</strain>
    </source>
</reference>
<comment type="subcellular location">
    <subcellularLocation>
        <location evidence="12">Cell inner membrane</location>
        <topology evidence="12">Lipid-anchor</topology>
        <orientation evidence="12">Periplasmic side</orientation>
    </subcellularLocation>
</comment>
<evidence type="ECO:0000256" key="1">
    <source>
        <dbReference type="ARBA" id="ARBA00011955"/>
    </source>
</evidence>
<feature type="chain" id="PRO_5005968175" description="FAD:protein FMN transferase" evidence="12">
    <location>
        <begin position="21"/>
        <end position="346"/>
    </location>
</feature>
<evidence type="ECO:0000256" key="8">
    <source>
        <dbReference type="ARBA" id="ARBA00031306"/>
    </source>
</evidence>
<evidence type="ECO:0000256" key="10">
    <source>
        <dbReference type="PIRNR" id="PIRNR006268"/>
    </source>
</evidence>
<comment type="similarity">
    <text evidence="10 12">Belongs to the ApbE family.</text>
</comment>
<dbReference type="GO" id="GO:0005886">
    <property type="term" value="C:plasma membrane"/>
    <property type="evidence" value="ECO:0007669"/>
    <property type="project" value="UniProtKB-SubCell"/>
</dbReference>
<evidence type="ECO:0000256" key="9">
    <source>
        <dbReference type="ARBA" id="ARBA00048540"/>
    </source>
</evidence>
<organism evidence="13 14">
    <name type="scientific">Sphingobacterium spiritivorum ATCC 33300</name>
    <dbReference type="NCBI Taxonomy" id="525372"/>
    <lineage>
        <taxon>Bacteria</taxon>
        <taxon>Pseudomonadati</taxon>
        <taxon>Bacteroidota</taxon>
        <taxon>Sphingobacteriia</taxon>
        <taxon>Sphingobacteriales</taxon>
        <taxon>Sphingobacteriaceae</taxon>
        <taxon>Sphingobacterium</taxon>
    </lineage>
</organism>
<evidence type="ECO:0000256" key="3">
    <source>
        <dbReference type="ARBA" id="ARBA00022630"/>
    </source>
</evidence>
<feature type="binding site" evidence="11">
    <location>
        <position position="287"/>
    </location>
    <ligand>
        <name>Mg(2+)</name>
        <dbReference type="ChEBI" id="CHEBI:18420"/>
    </ligand>
</feature>
<dbReference type="InterPro" id="IPR024932">
    <property type="entry name" value="ApbE"/>
</dbReference>
<keyword evidence="4 10" id="KW-0808">Transferase</keyword>
<comment type="caution">
    <text evidence="13">The sequence shown here is derived from an EMBL/GenBank/DDBJ whole genome shotgun (WGS) entry which is preliminary data.</text>
</comment>
<dbReference type="EC" id="2.7.1.180" evidence="1 10"/>
<evidence type="ECO:0000256" key="4">
    <source>
        <dbReference type="ARBA" id="ARBA00022679"/>
    </source>
</evidence>
<dbReference type="GO" id="GO:0046872">
    <property type="term" value="F:metal ion binding"/>
    <property type="evidence" value="ECO:0007669"/>
    <property type="project" value="UniProtKB-UniRule"/>
</dbReference>
<gene>
    <name evidence="13" type="ORF">HMPREF0765_4273</name>
</gene>
<evidence type="ECO:0000256" key="2">
    <source>
        <dbReference type="ARBA" id="ARBA00016337"/>
    </source>
</evidence>
<comment type="catalytic activity">
    <reaction evidence="9 10 12">
        <text>L-threonyl-[protein] + FAD = FMN-L-threonyl-[protein] + AMP + H(+)</text>
        <dbReference type="Rhea" id="RHEA:36847"/>
        <dbReference type="Rhea" id="RHEA-COMP:11060"/>
        <dbReference type="Rhea" id="RHEA-COMP:11061"/>
        <dbReference type="ChEBI" id="CHEBI:15378"/>
        <dbReference type="ChEBI" id="CHEBI:30013"/>
        <dbReference type="ChEBI" id="CHEBI:57692"/>
        <dbReference type="ChEBI" id="CHEBI:74257"/>
        <dbReference type="ChEBI" id="CHEBI:456215"/>
        <dbReference type="EC" id="2.7.1.180"/>
    </reaction>
</comment>
<evidence type="ECO:0000256" key="6">
    <source>
        <dbReference type="ARBA" id="ARBA00022827"/>
    </source>
</evidence>
<accession>C2G3W7</accession>
<keyword evidence="12" id="KW-0449">Lipoprotein</keyword>
<comment type="cofactor">
    <cofactor evidence="11">
        <name>Mg(2+)</name>
        <dbReference type="ChEBI" id="CHEBI:18420"/>
    </cofactor>
    <cofactor evidence="11">
        <name>Mn(2+)</name>
        <dbReference type="ChEBI" id="CHEBI:29035"/>
    </cofactor>
    <text evidence="11">Magnesium. Can also use manganese.</text>
</comment>
<dbReference type="HOGENOM" id="CLU_044403_0_0_10"/>
<dbReference type="PANTHER" id="PTHR30040:SF2">
    <property type="entry name" value="FAD:PROTEIN FMN TRANSFERASE"/>
    <property type="match status" value="1"/>
</dbReference>
<dbReference type="Gene3D" id="3.10.520.10">
    <property type="entry name" value="ApbE-like domains"/>
    <property type="match status" value="1"/>
</dbReference>
<keyword evidence="5 10" id="KW-0479">Metal-binding</keyword>
<evidence type="ECO:0000313" key="14">
    <source>
        <dbReference type="Proteomes" id="UP000006241"/>
    </source>
</evidence>
<evidence type="ECO:0000256" key="11">
    <source>
        <dbReference type="PIRSR" id="PIRSR006268-2"/>
    </source>
</evidence>
<evidence type="ECO:0000256" key="5">
    <source>
        <dbReference type="ARBA" id="ARBA00022723"/>
    </source>
</evidence>
<evidence type="ECO:0000256" key="7">
    <source>
        <dbReference type="ARBA" id="ARBA00022842"/>
    </source>
</evidence>
<sequence>MKRSWTALVFFFIGCLGAYAGQPNKAIDRHVIDGRAQGTTYHIVYYAERTISKTAIDSMLMDIDNSMSVYNKNSLISKFNLPETTSIEMDHHMQKVVNKSFAYYKLSKGQFDITVAPLVQLWGFGPARISALPDEEQIRETLKNVGMNQLKVRGKRLLKKNPKVSIDLNGIAQGYSVDVLADYLLQQGIQDFIVELGGELRISGKKPDGERLKVGIERPVKTNGNTALKQDVIVPPGGAITTAGNFEKYLMDKNRKITHHINPKTGYSFETSIVSVTVHAPTAMEGDALDNIFMAMSPDEAIVFANKIKNIDIYIIYNNQQGDILEKHTKGFENLFDINPIPNLSL</sequence>
<dbReference type="PIRSF" id="PIRSF006268">
    <property type="entry name" value="ApbE"/>
    <property type="match status" value="1"/>
</dbReference>
<dbReference type="RefSeq" id="WP_003003825.1">
    <property type="nucleotide sequence ID" value="NZ_GG668630.1"/>
</dbReference>
<dbReference type="PROSITE" id="PS51257">
    <property type="entry name" value="PROKAR_LIPOPROTEIN"/>
    <property type="match status" value="1"/>
</dbReference>
<keyword evidence="6 10" id="KW-0274">FAD</keyword>
<name>C2G3W7_SPHSI</name>
<dbReference type="AlphaFoldDB" id="C2G3W7"/>
<evidence type="ECO:0000256" key="12">
    <source>
        <dbReference type="RuleBase" id="RU363002"/>
    </source>
</evidence>
<dbReference type="EMBL" id="ACHB01000093">
    <property type="protein sequence ID" value="EEI90119.1"/>
    <property type="molecule type" value="Genomic_DNA"/>
</dbReference>
<keyword evidence="12" id="KW-0472">Membrane</keyword>
<proteinExistence type="inferred from homology"/>
<evidence type="ECO:0000313" key="13">
    <source>
        <dbReference type="EMBL" id="EEI90119.1"/>
    </source>
</evidence>
<keyword evidence="7 10" id="KW-0460">Magnesium</keyword>
<dbReference type="SUPFAM" id="SSF143631">
    <property type="entry name" value="ApbE-like"/>
    <property type="match status" value="1"/>
</dbReference>
<keyword evidence="12" id="KW-0997">Cell inner membrane</keyword>
<dbReference type="GO" id="GO:0016740">
    <property type="term" value="F:transferase activity"/>
    <property type="evidence" value="ECO:0007669"/>
    <property type="project" value="UniProtKB-UniRule"/>
</dbReference>
<feature type="binding site" evidence="11">
    <location>
        <position position="170"/>
    </location>
    <ligand>
        <name>Mg(2+)</name>
        <dbReference type="ChEBI" id="CHEBI:18420"/>
    </ligand>
</feature>